<evidence type="ECO:0000313" key="2">
    <source>
        <dbReference type="Proteomes" id="UP000265520"/>
    </source>
</evidence>
<accession>A0A392P245</accession>
<feature type="non-terminal residue" evidence="1">
    <location>
        <position position="1"/>
    </location>
</feature>
<proteinExistence type="predicted"/>
<dbReference type="Proteomes" id="UP000265520">
    <property type="component" value="Unassembled WGS sequence"/>
</dbReference>
<sequence>EARLVKLKVIQTGVSIAAAVIGVPSLGN</sequence>
<comment type="caution">
    <text evidence="1">The sequence shown here is derived from an EMBL/GenBank/DDBJ whole genome shotgun (WGS) entry which is preliminary data.</text>
</comment>
<keyword evidence="2" id="KW-1185">Reference proteome</keyword>
<reference evidence="1 2" key="1">
    <citation type="journal article" date="2018" name="Front. Plant Sci.">
        <title>Red Clover (Trifolium pratense) and Zigzag Clover (T. medium) - A Picture of Genomic Similarities and Differences.</title>
        <authorList>
            <person name="Dluhosova J."/>
            <person name="Istvanek J."/>
            <person name="Nedelnik J."/>
            <person name="Repkova J."/>
        </authorList>
    </citation>
    <scope>NUCLEOTIDE SEQUENCE [LARGE SCALE GENOMIC DNA]</scope>
    <source>
        <strain evidence="2">cv. 10/8</strain>
        <tissue evidence="1">Leaf</tissue>
    </source>
</reference>
<organism evidence="1 2">
    <name type="scientific">Trifolium medium</name>
    <dbReference type="NCBI Taxonomy" id="97028"/>
    <lineage>
        <taxon>Eukaryota</taxon>
        <taxon>Viridiplantae</taxon>
        <taxon>Streptophyta</taxon>
        <taxon>Embryophyta</taxon>
        <taxon>Tracheophyta</taxon>
        <taxon>Spermatophyta</taxon>
        <taxon>Magnoliopsida</taxon>
        <taxon>eudicotyledons</taxon>
        <taxon>Gunneridae</taxon>
        <taxon>Pentapetalae</taxon>
        <taxon>rosids</taxon>
        <taxon>fabids</taxon>
        <taxon>Fabales</taxon>
        <taxon>Fabaceae</taxon>
        <taxon>Papilionoideae</taxon>
        <taxon>50 kb inversion clade</taxon>
        <taxon>NPAAA clade</taxon>
        <taxon>Hologalegina</taxon>
        <taxon>IRL clade</taxon>
        <taxon>Trifolieae</taxon>
        <taxon>Trifolium</taxon>
    </lineage>
</organism>
<name>A0A392P245_9FABA</name>
<protein>
    <submittedName>
        <fullName evidence="1">Uncharacterized protein</fullName>
    </submittedName>
</protein>
<evidence type="ECO:0000313" key="1">
    <source>
        <dbReference type="EMBL" id="MCI05479.1"/>
    </source>
</evidence>
<dbReference type="AlphaFoldDB" id="A0A392P245"/>
<dbReference type="EMBL" id="LXQA010058817">
    <property type="protein sequence ID" value="MCI05479.1"/>
    <property type="molecule type" value="Genomic_DNA"/>
</dbReference>